<keyword evidence="2 3" id="KW-0479">Metal-binding</keyword>
<dbReference type="Gene3D" id="1.10.630.10">
    <property type="entry name" value="Cytochrome P450"/>
    <property type="match status" value="1"/>
</dbReference>
<evidence type="ECO:0000256" key="1">
    <source>
        <dbReference type="ARBA" id="ARBA00010617"/>
    </source>
</evidence>
<dbReference type="GO" id="GO:0016705">
    <property type="term" value="F:oxidoreductase activity, acting on paired donors, with incorporation or reduction of molecular oxygen"/>
    <property type="evidence" value="ECO:0007669"/>
    <property type="project" value="InterPro"/>
</dbReference>
<dbReference type="OrthoDB" id="1470350at2759"/>
<feature type="binding site" description="axial binding residue" evidence="2">
    <location>
        <position position="384"/>
    </location>
    <ligand>
        <name>heme</name>
        <dbReference type="ChEBI" id="CHEBI:30413"/>
    </ligand>
    <ligandPart>
        <name>Fe</name>
        <dbReference type="ChEBI" id="CHEBI:18248"/>
    </ligandPart>
</feature>
<proteinExistence type="inferred from homology"/>
<keyword evidence="3" id="KW-0503">Monooxygenase</keyword>
<dbReference type="CDD" id="cd20659">
    <property type="entry name" value="CYP4B_4F-like"/>
    <property type="match status" value="1"/>
</dbReference>
<dbReference type="PRINTS" id="PR00463">
    <property type="entry name" value="EP450I"/>
</dbReference>
<dbReference type="PANTHER" id="PTHR24291">
    <property type="entry name" value="CYTOCHROME P450 FAMILY 4"/>
    <property type="match status" value="1"/>
</dbReference>
<name>A0A914AZ02_PATMI</name>
<reference evidence="4" key="1">
    <citation type="submission" date="2022-11" db="UniProtKB">
        <authorList>
            <consortium name="EnsemblMetazoa"/>
        </authorList>
    </citation>
    <scope>IDENTIFICATION</scope>
</reference>
<keyword evidence="2 3" id="KW-0408">Iron</keyword>
<dbReference type="InterPro" id="IPR050196">
    <property type="entry name" value="Cytochrome_P450_Monoox"/>
</dbReference>
<dbReference type="PROSITE" id="PS00086">
    <property type="entry name" value="CYTOCHROME_P450"/>
    <property type="match status" value="1"/>
</dbReference>
<dbReference type="OMA" id="LTDIMEP"/>
<protein>
    <recommendedName>
        <fullName evidence="6">Cytochrome P450</fullName>
    </recommendedName>
</protein>
<organism evidence="4 5">
    <name type="scientific">Patiria miniata</name>
    <name type="common">Bat star</name>
    <name type="synonym">Asterina miniata</name>
    <dbReference type="NCBI Taxonomy" id="46514"/>
    <lineage>
        <taxon>Eukaryota</taxon>
        <taxon>Metazoa</taxon>
        <taxon>Echinodermata</taxon>
        <taxon>Eleutherozoa</taxon>
        <taxon>Asterozoa</taxon>
        <taxon>Asteroidea</taxon>
        <taxon>Valvatacea</taxon>
        <taxon>Valvatida</taxon>
        <taxon>Asterinidae</taxon>
        <taxon>Patiria</taxon>
    </lineage>
</organism>
<dbReference type="GO" id="GO:0004497">
    <property type="term" value="F:monooxygenase activity"/>
    <property type="evidence" value="ECO:0007669"/>
    <property type="project" value="UniProtKB-KW"/>
</dbReference>
<dbReference type="GO" id="GO:0005506">
    <property type="term" value="F:iron ion binding"/>
    <property type="evidence" value="ECO:0007669"/>
    <property type="project" value="InterPro"/>
</dbReference>
<comment type="cofactor">
    <cofactor evidence="2">
        <name>heme</name>
        <dbReference type="ChEBI" id="CHEBI:30413"/>
    </cofactor>
</comment>
<evidence type="ECO:0008006" key="6">
    <source>
        <dbReference type="Google" id="ProtNLM"/>
    </source>
</evidence>
<dbReference type="PRINTS" id="PR00385">
    <property type="entry name" value="P450"/>
</dbReference>
<keyword evidence="5" id="KW-1185">Reference proteome</keyword>
<comment type="similarity">
    <text evidence="1 3">Belongs to the cytochrome P450 family.</text>
</comment>
<sequence>MGREFHFNYEEVTDAMQFWLGPFMPGVVVFSPDTVKAVANKNEPKQESVMRFLQEWIGDGLVASQGEKWARNRRLVSPAFHYSGLRPHVNIFSECAHRLVDKWKKLCGKGQTTVNVYDHMGLLTLDNLLKSIYSHDSHCQTEGCTYVHAVRKLADIFFKRFVTMWQYFDFLFYSCKDGRDFRRILKVALDFSRGVIVNRKTSAKNGQARAFRDLLDILIDARDDDEKGLSEEEIQNEVNTFMFGGYETTSTAATWALYCLAQHPEYQDICRKEVDELMDTNGSEHLEWTDMNSLPFLTMCIKESQRLYPTVPFVFRRLTEPLALNDGRVIPPDTTVYISMSGLHLNPTVWDSPQVFCPERFLPENSASRSPHAFLPFSAGPRNCLGQQFAMFELKTTFAILLRHFVFTADDTKTIKLFNAGCLRSETGIHVIMTPRDTRDEKD</sequence>
<dbReference type="GO" id="GO:0020037">
    <property type="term" value="F:heme binding"/>
    <property type="evidence" value="ECO:0007669"/>
    <property type="project" value="InterPro"/>
</dbReference>
<dbReference type="PANTHER" id="PTHR24291:SF201">
    <property type="entry name" value="CYTOCHROME P450, FAMILY 4, SUBFAMILY B, POLYPEPTIDE 7"/>
    <property type="match status" value="1"/>
</dbReference>
<dbReference type="SUPFAM" id="SSF48264">
    <property type="entry name" value="Cytochrome P450"/>
    <property type="match status" value="1"/>
</dbReference>
<dbReference type="RefSeq" id="XP_038068937.1">
    <property type="nucleotide sequence ID" value="XM_038213009.1"/>
</dbReference>
<dbReference type="GeneID" id="119738224"/>
<keyword evidence="3" id="KW-0560">Oxidoreductase</keyword>
<dbReference type="Proteomes" id="UP000887568">
    <property type="component" value="Unplaced"/>
</dbReference>
<dbReference type="Pfam" id="PF00067">
    <property type="entry name" value="p450"/>
    <property type="match status" value="1"/>
</dbReference>
<evidence type="ECO:0000256" key="2">
    <source>
        <dbReference type="PIRSR" id="PIRSR602401-1"/>
    </source>
</evidence>
<keyword evidence="2 3" id="KW-0349">Heme</keyword>
<dbReference type="InterPro" id="IPR036396">
    <property type="entry name" value="Cyt_P450_sf"/>
</dbReference>
<dbReference type="InterPro" id="IPR017972">
    <property type="entry name" value="Cyt_P450_CS"/>
</dbReference>
<evidence type="ECO:0000313" key="5">
    <source>
        <dbReference type="Proteomes" id="UP000887568"/>
    </source>
</evidence>
<evidence type="ECO:0000256" key="3">
    <source>
        <dbReference type="RuleBase" id="RU000461"/>
    </source>
</evidence>
<dbReference type="InterPro" id="IPR002401">
    <property type="entry name" value="Cyt_P450_E_grp-I"/>
</dbReference>
<dbReference type="InterPro" id="IPR001128">
    <property type="entry name" value="Cyt_P450"/>
</dbReference>
<dbReference type="AlphaFoldDB" id="A0A914AZ02"/>
<accession>A0A914AZ02</accession>
<evidence type="ECO:0000313" key="4">
    <source>
        <dbReference type="EnsemblMetazoa" id="XP_038068937.1"/>
    </source>
</evidence>
<dbReference type="EnsemblMetazoa" id="XM_038213009.1">
    <property type="protein sequence ID" value="XP_038068937.1"/>
    <property type="gene ID" value="LOC119738224"/>
</dbReference>